<dbReference type="SUPFAM" id="SSF81901">
    <property type="entry name" value="HCP-like"/>
    <property type="match status" value="1"/>
</dbReference>
<name>A0A813S8R3_ADIRI</name>
<proteinExistence type="predicted"/>
<organism evidence="4 5">
    <name type="scientific">Adineta ricciae</name>
    <name type="common">Rotifer</name>
    <dbReference type="NCBI Taxonomy" id="249248"/>
    <lineage>
        <taxon>Eukaryota</taxon>
        <taxon>Metazoa</taxon>
        <taxon>Spiralia</taxon>
        <taxon>Gnathifera</taxon>
        <taxon>Rotifera</taxon>
        <taxon>Eurotatoria</taxon>
        <taxon>Bdelloidea</taxon>
        <taxon>Adinetida</taxon>
        <taxon>Adinetidae</taxon>
        <taxon>Adineta</taxon>
    </lineage>
</organism>
<dbReference type="PANTHER" id="PTHR45641:SF19">
    <property type="entry name" value="NEPHROCYSTIN-3"/>
    <property type="match status" value="1"/>
</dbReference>
<dbReference type="InterPro" id="IPR019734">
    <property type="entry name" value="TPR_rpt"/>
</dbReference>
<feature type="repeat" description="TPR" evidence="3">
    <location>
        <begin position="422"/>
        <end position="455"/>
    </location>
</feature>
<dbReference type="PROSITE" id="PS50005">
    <property type="entry name" value="TPR"/>
    <property type="match status" value="3"/>
</dbReference>
<reference evidence="4" key="1">
    <citation type="submission" date="2021-02" db="EMBL/GenBank/DDBJ databases">
        <authorList>
            <person name="Nowell W R."/>
        </authorList>
    </citation>
    <scope>NUCLEOTIDE SEQUENCE</scope>
</reference>
<dbReference type="Pfam" id="PF13424">
    <property type="entry name" value="TPR_12"/>
    <property type="match status" value="3"/>
</dbReference>
<comment type="caution">
    <text evidence="4">The sequence shown here is derived from an EMBL/GenBank/DDBJ whole genome shotgun (WGS) entry which is preliminary data.</text>
</comment>
<evidence type="ECO:0000256" key="2">
    <source>
        <dbReference type="ARBA" id="ARBA00022803"/>
    </source>
</evidence>
<dbReference type="Gene3D" id="3.90.176.10">
    <property type="entry name" value="Toxin ADP-ribosyltransferase, Chain A, domain 1"/>
    <property type="match status" value="1"/>
</dbReference>
<dbReference type="Gene3D" id="1.25.40.10">
    <property type="entry name" value="Tetratricopeptide repeat domain"/>
    <property type="match status" value="3"/>
</dbReference>
<gene>
    <name evidence="4" type="ORF">XAT740_LOCUS2766</name>
</gene>
<dbReference type="PROSITE" id="PS51996">
    <property type="entry name" value="TR_MART"/>
    <property type="match status" value="1"/>
</dbReference>
<dbReference type="SMART" id="SM00028">
    <property type="entry name" value="TPR"/>
    <property type="match status" value="6"/>
</dbReference>
<evidence type="ECO:0000313" key="5">
    <source>
        <dbReference type="Proteomes" id="UP000663828"/>
    </source>
</evidence>
<protein>
    <submittedName>
        <fullName evidence="4">Uncharacterized protein</fullName>
    </submittedName>
</protein>
<dbReference type="PANTHER" id="PTHR45641">
    <property type="entry name" value="TETRATRICOPEPTIDE REPEAT PROTEIN (AFU_ORTHOLOGUE AFUA_6G03870)"/>
    <property type="match status" value="1"/>
</dbReference>
<evidence type="ECO:0000256" key="1">
    <source>
        <dbReference type="ARBA" id="ARBA00022737"/>
    </source>
</evidence>
<dbReference type="EMBL" id="CAJNOR010000101">
    <property type="protein sequence ID" value="CAF0796779.1"/>
    <property type="molecule type" value="Genomic_DNA"/>
</dbReference>
<keyword evidence="1" id="KW-0677">Repeat</keyword>
<evidence type="ECO:0000256" key="3">
    <source>
        <dbReference type="PROSITE-ProRule" id="PRU00339"/>
    </source>
</evidence>
<dbReference type="AlphaFoldDB" id="A0A813S8R3"/>
<keyword evidence="2 3" id="KW-0802">TPR repeat</keyword>
<accession>A0A813S8R3</accession>
<dbReference type="InterPro" id="IPR011990">
    <property type="entry name" value="TPR-like_helical_dom_sf"/>
</dbReference>
<dbReference type="Proteomes" id="UP000663828">
    <property type="component" value="Unassembled WGS sequence"/>
</dbReference>
<sequence>MKQRTFVWLRNVMDSSQDITELESLRILINNFMVFENEDECTYYIENPLEDDDIILIINIRLVEKILSKVHELPQISAIYIYGSCQKEYKEWTKKYTKIREIFIQVNELIKKLLCDSKEQEKSTHDHISFDIFNGHSTNELNGAFIYSQLLINCLIRLPLSDNETDEFISFYKSYEKQDKICVTTLEEFLRKYKTKSALWWYTTDNGVFRILNEALRNKDIDLLYYLRFFLHDIEKELQDIKAESLSSPVYRGQRISSDEIKKLQTAVGKLISVNTFFSTSRDSSVCFSFHGFKSQENNLENVLFQIDTGSHLNDVKPFADISIISSKKDEKELLFMAGSVFKIKNVCLYSKEFWHVTMELCSIKDEEFKSLMDYMNDEYEPDEVNLFFFGNILFRMDKLQDAKKYYDRFLIEVSDDHNDISGCYHSLGMIEEERGDYEESLKYLTKSLQIDEQLLSNMNRFEDHSNIGLSYNSIATVYSKKGDSEQAIEYYNKALSIFKSVSSDDCLDVAGCYYNIGGVYQTIKKYIDAQDYYKKALEIRQKHLPENHSDIGQSQCSLGNIHLLLDEFDLALEKYYLALKIFNQSCPDQHIDIAVVLKNIGLLYEKKNDYQLSVTYLEKAKNIYINLALHEHPAKQKIDDSIVRVTSKLKE</sequence>
<dbReference type="SUPFAM" id="SSF56399">
    <property type="entry name" value="ADP-ribosylation"/>
    <property type="match status" value="1"/>
</dbReference>
<feature type="repeat" description="TPR" evidence="3">
    <location>
        <begin position="469"/>
        <end position="502"/>
    </location>
</feature>
<feature type="repeat" description="TPR" evidence="3">
    <location>
        <begin position="511"/>
        <end position="544"/>
    </location>
</feature>
<evidence type="ECO:0000313" key="4">
    <source>
        <dbReference type="EMBL" id="CAF0796779.1"/>
    </source>
</evidence>
<keyword evidence="5" id="KW-1185">Reference proteome</keyword>